<dbReference type="EMBL" id="CAADRA010005469">
    <property type="protein sequence ID" value="VFT90192.1"/>
    <property type="molecule type" value="Genomic_DNA"/>
</dbReference>
<gene>
    <name evidence="4" type="primary">Aste57867_13353</name>
    <name evidence="3" type="ORF">As57867_013303</name>
    <name evidence="4" type="ORF">ASTE57867_13353</name>
</gene>
<dbReference type="SUPFAM" id="SSF69065">
    <property type="entry name" value="RNase III domain-like"/>
    <property type="match status" value="2"/>
</dbReference>
<dbReference type="InterPro" id="IPR036389">
    <property type="entry name" value="RNase_III_sf"/>
</dbReference>
<evidence type="ECO:0000313" key="5">
    <source>
        <dbReference type="Proteomes" id="UP000332933"/>
    </source>
</evidence>
<keyword evidence="5" id="KW-1185">Reference proteome</keyword>
<dbReference type="Gene3D" id="1.10.1520.10">
    <property type="entry name" value="Ribonuclease III domain"/>
    <property type="match status" value="2"/>
</dbReference>
<feature type="domain" description="RNase III" evidence="2">
    <location>
        <begin position="556"/>
        <end position="674"/>
    </location>
</feature>
<dbReference type="PROSITE" id="PS50142">
    <property type="entry name" value="RNASE_3_2"/>
    <property type="match status" value="2"/>
</dbReference>
<reference evidence="3" key="2">
    <citation type="submission" date="2019-06" db="EMBL/GenBank/DDBJ databases">
        <title>Genomics analysis of Aphanomyces spp. identifies a new class of oomycete effector associated with host adaptation.</title>
        <authorList>
            <person name="Gaulin E."/>
        </authorList>
    </citation>
    <scope>NUCLEOTIDE SEQUENCE</scope>
    <source>
        <strain evidence="3">CBS 578.67</strain>
    </source>
</reference>
<dbReference type="PANTHER" id="PTHR14950">
    <property type="entry name" value="DICER-RELATED"/>
    <property type="match status" value="1"/>
</dbReference>
<dbReference type="PANTHER" id="PTHR14950:SF37">
    <property type="entry name" value="ENDORIBONUCLEASE DICER"/>
    <property type="match status" value="1"/>
</dbReference>
<keyword evidence="1" id="KW-0378">Hydrolase</keyword>
<dbReference type="CDD" id="cd00593">
    <property type="entry name" value="RIBOc"/>
    <property type="match status" value="2"/>
</dbReference>
<evidence type="ECO:0000313" key="3">
    <source>
        <dbReference type="EMBL" id="KAF0695833.1"/>
    </source>
</evidence>
<accession>A0A485KY57</accession>
<dbReference type="AlphaFoldDB" id="A0A485KY57"/>
<protein>
    <submittedName>
        <fullName evidence="4">Aste57867_13353 protein</fullName>
    </submittedName>
</protein>
<sequence length="771" mass="86316">MDALGVNGLVLEWNCSTVDCFLMQWVCTETPHLATKSSIVIDKRTYVFDGFYLLSHHAFSSPPPFEYVRENVQCNTTFVRVELPSELSSPNVRLRVSAFQDYLLWQLMRIPPSHLFPSPVQSADGSMCAAPFHIYPRFVLDPTSSPTTDTHRMGFLTGPLLSIESIMEYLDASAMSTVEMFLSEFPPDMLLHQVVSLEDGLQQGCFRIDIVTPQRQLIHDGQGASAFDGVEDTKRLARWQAAAPLLRQSPVVLSTMKVLHPSVSFLTGLRCDVFELASALPLVFQFLRYCADMDAFEARWQLAFRDKALLRQAFTHVSYIDCGLQHANSPEATLARVQMGHVFPNASPKTNNPTHETSHAAALDAITKAHVDSDFTPRSFSHFLCPYERLEYLGDAVLSFLVSSNIFLQFPDVTEGQLHDLRAKIVNNSTIGDLSKTCQLDTLVLAAFDLSNVDEDSSTKIAADCVEAVLGAIFYEQGWKDGVVSSRAFLRRLFENYDQELADFMFLLNQDVAVRVAASLDTHVESFEQHPKVASMVDLHGEFMKTGTFPIQRPHLWLQAMTHKSFKGAAIAPDEFVFGNHGNYERLEFLGDAILQVVTSRVLVDMFPNHQEDLLSSVRSSLVNNARLAKLGESLQYTRFIRFGDNVVANGLNVASVVADVFEASLAAMYLEQLDLELIEQFLQTCLFPLVHEAVSNREWMGPKQRFLSHIKQWPHTTKVNVVFEPLESREINMHAIAISVDGYVVCRAMAPTKELAADRAAAKALRLFGL</sequence>
<name>A0A485KY57_9STRA</name>
<organism evidence="4 5">
    <name type="scientific">Aphanomyces stellatus</name>
    <dbReference type="NCBI Taxonomy" id="120398"/>
    <lineage>
        <taxon>Eukaryota</taxon>
        <taxon>Sar</taxon>
        <taxon>Stramenopiles</taxon>
        <taxon>Oomycota</taxon>
        <taxon>Saprolegniomycetes</taxon>
        <taxon>Saprolegniales</taxon>
        <taxon>Verrucalvaceae</taxon>
        <taxon>Aphanomyces</taxon>
    </lineage>
</organism>
<evidence type="ECO:0000313" key="4">
    <source>
        <dbReference type="EMBL" id="VFT90192.1"/>
    </source>
</evidence>
<dbReference type="PROSITE" id="PS00517">
    <property type="entry name" value="RNASE_3_1"/>
    <property type="match status" value="2"/>
</dbReference>
<dbReference type="GO" id="GO:0006396">
    <property type="term" value="P:RNA processing"/>
    <property type="evidence" value="ECO:0007669"/>
    <property type="project" value="InterPro"/>
</dbReference>
<dbReference type="OrthoDB" id="67027at2759"/>
<evidence type="ECO:0000259" key="2">
    <source>
        <dbReference type="PROSITE" id="PS50142"/>
    </source>
</evidence>
<feature type="domain" description="RNase III" evidence="2">
    <location>
        <begin position="293"/>
        <end position="478"/>
    </location>
</feature>
<evidence type="ECO:0000256" key="1">
    <source>
        <dbReference type="ARBA" id="ARBA00022801"/>
    </source>
</evidence>
<proteinExistence type="predicted"/>
<dbReference type="EMBL" id="VJMH01005448">
    <property type="protein sequence ID" value="KAF0695833.1"/>
    <property type="molecule type" value="Genomic_DNA"/>
</dbReference>
<dbReference type="InterPro" id="IPR000999">
    <property type="entry name" value="RNase_III_dom"/>
</dbReference>
<reference evidence="4 5" key="1">
    <citation type="submission" date="2019-03" db="EMBL/GenBank/DDBJ databases">
        <authorList>
            <person name="Gaulin E."/>
            <person name="Dumas B."/>
        </authorList>
    </citation>
    <scope>NUCLEOTIDE SEQUENCE [LARGE SCALE GENOMIC DNA]</scope>
    <source>
        <strain evidence="4">CBS 568.67</strain>
    </source>
</reference>
<dbReference type="Pfam" id="PF14622">
    <property type="entry name" value="Ribonucleas_3_3"/>
    <property type="match status" value="1"/>
</dbReference>
<dbReference type="GO" id="GO:0004525">
    <property type="term" value="F:ribonuclease III activity"/>
    <property type="evidence" value="ECO:0007669"/>
    <property type="project" value="InterPro"/>
</dbReference>
<dbReference type="Pfam" id="PF00636">
    <property type="entry name" value="Ribonuclease_3"/>
    <property type="match status" value="1"/>
</dbReference>
<dbReference type="Proteomes" id="UP000332933">
    <property type="component" value="Unassembled WGS sequence"/>
</dbReference>
<dbReference type="SMART" id="SM00535">
    <property type="entry name" value="RIBOc"/>
    <property type="match status" value="2"/>
</dbReference>